<feature type="chain" id="PRO_5035907209" evidence="1">
    <location>
        <begin position="33"/>
        <end position="267"/>
    </location>
</feature>
<keyword evidence="1" id="KW-0732">Signal</keyword>
<keyword evidence="3" id="KW-1185">Reference proteome</keyword>
<gene>
    <name evidence="2" type="ORF">PAPOLLO_LOCUS6422</name>
</gene>
<comment type="caution">
    <text evidence="2">The sequence shown here is derived from an EMBL/GenBank/DDBJ whole genome shotgun (WGS) entry which is preliminary data.</text>
</comment>
<dbReference type="Proteomes" id="UP000691718">
    <property type="component" value="Unassembled WGS sequence"/>
</dbReference>
<sequence length="267" mass="30281">MYSLYSTTQENHIKSVIMKLHIFLSCIVVIHGATISNEKCDGVTIDGIYYDKEKTDDIFKTAKINLYTKDFAELDGVENGFAQTVDQKNHVLYIGSSKGIYKYDNTDNTVKLIAALDTDIWSIYFKDVLYYSEFPSLFLYTVKNGQTERFKDLEETKVAYFAIDDEEDMFYANDTGLYSQKKNTKDSVLYKSLNNGDDVRGLTTDVNGRVYICLPDGIYRVNKHTTTVEKVVDVDDALGVALDGNNNIIYADTTSLIHLKPSKNKNC</sequence>
<dbReference type="OrthoDB" id="7234944at2759"/>
<evidence type="ECO:0000256" key="1">
    <source>
        <dbReference type="SAM" id="SignalP"/>
    </source>
</evidence>
<proteinExistence type="predicted"/>
<dbReference type="AlphaFoldDB" id="A0A8S3WHT5"/>
<evidence type="ECO:0000313" key="2">
    <source>
        <dbReference type="EMBL" id="CAG4960785.1"/>
    </source>
</evidence>
<organism evidence="2 3">
    <name type="scientific">Parnassius apollo</name>
    <name type="common">Apollo butterfly</name>
    <name type="synonym">Papilio apollo</name>
    <dbReference type="NCBI Taxonomy" id="110799"/>
    <lineage>
        <taxon>Eukaryota</taxon>
        <taxon>Metazoa</taxon>
        <taxon>Ecdysozoa</taxon>
        <taxon>Arthropoda</taxon>
        <taxon>Hexapoda</taxon>
        <taxon>Insecta</taxon>
        <taxon>Pterygota</taxon>
        <taxon>Neoptera</taxon>
        <taxon>Endopterygota</taxon>
        <taxon>Lepidoptera</taxon>
        <taxon>Glossata</taxon>
        <taxon>Ditrysia</taxon>
        <taxon>Papilionoidea</taxon>
        <taxon>Papilionidae</taxon>
        <taxon>Parnassiinae</taxon>
        <taxon>Parnassini</taxon>
        <taxon>Parnassius</taxon>
        <taxon>Parnassius</taxon>
    </lineage>
</organism>
<name>A0A8S3WHT5_PARAO</name>
<dbReference type="EMBL" id="CAJQZP010000419">
    <property type="protein sequence ID" value="CAG4960785.1"/>
    <property type="molecule type" value="Genomic_DNA"/>
</dbReference>
<evidence type="ECO:0000313" key="3">
    <source>
        <dbReference type="Proteomes" id="UP000691718"/>
    </source>
</evidence>
<feature type="signal peptide" evidence="1">
    <location>
        <begin position="1"/>
        <end position="32"/>
    </location>
</feature>
<reference evidence="2" key="1">
    <citation type="submission" date="2021-04" db="EMBL/GenBank/DDBJ databases">
        <authorList>
            <person name="Tunstrom K."/>
        </authorList>
    </citation>
    <scope>NUCLEOTIDE SEQUENCE</scope>
</reference>
<protein>
    <submittedName>
        <fullName evidence="2">(apollo) hypothetical protein</fullName>
    </submittedName>
</protein>
<accession>A0A8S3WHT5</accession>